<keyword evidence="3" id="KW-1185">Reference proteome</keyword>
<evidence type="ECO:0000313" key="2">
    <source>
        <dbReference type="EMBL" id="TCO42984.1"/>
    </source>
</evidence>
<proteinExistence type="predicted"/>
<dbReference type="Proteomes" id="UP000294862">
    <property type="component" value="Unassembled WGS sequence"/>
</dbReference>
<dbReference type="AlphaFoldDB" id="A0A4R2IED1"/>
<evidence type="ECO:0000313" key="3">
    <source>
        <dbReference type="Proteomes" id="UP000294862"/>
    </source>
</evidence>
<reference evidence="2 3" key="1">
    <citation type="journal article" date="2015" name="Stand. Genomic Sci.">
        <title>Genomic Encyclopedia of Bacterial and Archaeal Type Strains, Phase III: the genomes of soil and plant-associated and newly described type strains.</title>
        <authorList>
            <person name="Whitman W.B."/>
            <person name="Woyke T."/>
            <person name="Klenk H.P."/>
            <person name="Zhou Y."/>
            <person name="Lilburn T.G."/>
            <person name="Beck B.J."/>
            <person name="De Vos P."/>
            <person name="Vandamme P."/>
            <person name="Eisen J.A."/>
            <person name="Garrity G."/>
            <person name="Hugenholtz P."/>
            <person name="Kyrpides N.C."/>
        </authorList>
    </citation>
    <scope>NUCLEOTIDE SEQUENCE [LARGE SCALE GENOMIC DNA]</scope>
    <source>
        <strain evidence="2 3">A3</strain>
    </source>
</reference>
<organism evidence="2 3">
    <name type="scientific">Dokdonella fugitiva</name>
    <dbReference type="NCBI Taxonomy" id="328517"/>
    <lineage>
        <taxon>Bacteria</taxon>
        <taxon>Pseudomonadati</taxon>
        <taxon>Pseudomonadota</taxon>
        <taxon>Gammaproteobacteria</taxon>
        <taxon>Lysobacterales</taxon>
        <taxon>Rhodanobacteraceae</taxon>
        <taxon>Dokdonella</taxon>
    </lineage>
</organism>
<dbReference type="EMBL" id="SLWQ01000001">
    <property type="protein sequence ID" value="TCO42984.1"/>
    <property type="molecule type" value="Genomic_DNA"/>
</dbReference>
<protein>
    <submittedName>
        <fullName evidence="2">Uncharacterized protein</fullName>
    </submittedName>
</protein>
<sequence>MPALATHAIDFRTASYAGENTTTGPSGNADGGPQTADRTREGHFDVFEMGEVTGNQHGSADAIAAGDCAAIASAWSAGGYWRADAGADLTPPAGGVYGAEYVIDVARGTMFGVDALAIDGFRSAHTAPGAVAPDLDSASAQANGRYAAQVAVDGALRTLEYADPVDAVSALFMATTLEGSYARSPALGARTGWIVTAPTKRWYVDPARVGDLAKAPFETSFVHSYTSGQMTSGGVVTERWASSYPYACTTVGAVGHARDGSAVPLAAVNSGGGADAAGRAANPALTPCLETSVLTFETSAGAGDIELPVSATGSRLTNATDPGAHVSRNFSGIELLPEAGSVSIDLAHDMTGAAVPSRALAAAANGDVLAGLPVLAFATTTWVNGNAAGVLANYGASAAVRSRVACTNAGGPCR</sequence>
<feature type="region of interest" description="Disordered" evidence="1">
    <location>
        <begin position="15"/>
        <end position="38"/>
    </location>
</feature>
<accession>A0A4R2IED1</accession>
<evidence type="ECO:0000256" key="1">
    <source>
        <dbReference type="SAM" id="MobiDB-lite"/>
    </source>
</evidence>
<dbReference type="RefSeq" id="WP_131992656.1">
    <property type="nucleotide sequence ID" value="NZ_SLWQ01000001.1"/>
</dbReference>
<dbReference type="OrthoDB" id="5763254at2"/>
<name>A0A4R2IED1_9GAMM</name>
<gene>
    <name evidence="2" type="ORF">EV148_101395</name>
</gene>
<comment type="caution">
    <text evidence="2">The sequence shown here is derived from an EMBL/GenBank/DDBJ whole genome shotgun (WGS) entry which is preliminary data.</text>
</comment>